<dbReference type="EMBL" id="CP120733">
    <property type="protein sequence ID" value="WFD09789.1"/>
    <property type="molecule type" value="Genomic_DNA"/>
</dbReference>
<keyword evidence="3" id="KW-1185">Reference proteome</keyword>
<keyword evidence="1" id="KW-1133">Transmembrane helix</keyword>
<evidence type="ECO:0000313" key="3">
    <source>
        <dbReference type="Proteomes" id="UP001222800"/>
    </source>
</evidence>
<gene>
    <name evidence="2" type="ORF">P4S50_15530</name>
</gene>
<evidence type="ECO:0000313" key="2">
    <source>
        <dbReference type="EMBL" id="WFD09789.1"/>
    </source>
</evidence>
<accession>A0ABY8EA63</accession>
<dbReference type="RefSeq" id="WP_277731736.1">
    <property type="nucleotide sequence ID" value="NZ_CP120733.1"/>
</dbReference>
<sequence>MTIKSRKLQLTKHQLDLDEFLNGLKEKPYVMYPKEYSEYMGLGITAIFLSSIPLIISLLELKKSYSTGLMSDGFYFGILITIMAYSLFWSYIINIIGLITRRIKIELGENYVKFRGTIRTRTIYINDIKSITEKHVYRHQKMTNVHIKRRKDYSNKSNRIIRFQAWWFDEKDMRKLFQHINTYNKRTKTEKLIDVQGINIRDFNGKFFQNNMFIYDEIHNTYICPNKKKLIPTSSKTTTGKQIYSSIDYICAGCQLKEKCLKPNKTVRVIVKRD</sequence>
<feature type="transmembrane region" description="Helical" evidence="1">
    <location>
        <begin position="39"/>
        <end position="59"/>
    </location>
</feature>
<dbReference type="Proteomes" id="UP001222800">
    <property type="component" value="Chromosome"/>
</dbReference>
<name>A0ABY8EA63_9FIRM</name>
<protein>
    <submittedName>
        <fullName evidence="2">Uncharacterized protein</fullName>
    </submittedName>
</protein>
<keyword evidence="1" id="KW-0812">Transmembrane</keyword>
<feature type="transmembrane region" description="Helical" evidence="1">
    <location>
        <begin position="74"/>
        <end position="99"/>
    </location>
</feature>
<keyword evidence="1" id="KW-0472">Membrane</keyword>
<evidence type="ECO:0000256" key="1">
    <source>
        <dbReference type="SAM" id="Phobius"/>
    </source>
</evidence>
<organism evidence="2 3">
    <name type="scientific">Tepidibacter hydrothermalis</name>
    <dbReference type="NCBI Taxonomy" id="3036126"/>
    <lineage>
        <taxon>Bacteria</taxon>
        <taxon>Bacillati</taxon>
        <taxon>Bacillota</taxon>
        <taxon>Clostridia</taxon>
        <taxon>Peptostreptococcales</taxon>
        <taxon>Peptostreptococcaceae</taxon>
        <taxon>Tepidibacter</taxon>
    </lineage>
</organism>
<reference evidence="2 3" key="1">
    <citation type="submission" date="2023-03" db="EMBL/GenBank/DDBJ databases">
        <title>Complete genome sequence of Tepidibacter sp. SWIR-1, isolated from a deep-sea hydrothermal vent.</title>
        <authorList>
            <person name="Li X."/>
        </authorList>
    </citation>
    <scope>NUCLEOTIDE SEQUENCE [LARGE SCALE GENOMIC DNA]</scope>
    <source>
        <strain evidence="2 3">SWIR-1</strain>
    </source>
</reference>
<proteinExistence type="predicted"/>